<feature type="chain" id="PRO_5030834864" evidence="3">
    <location>
        <begin position="23"/>
        <end position="175"/>
    </location>
</feature>
<evidence type="ECO:0000256" key="2">
    <source>
        <dbReference type="SAM" id="Phobius"/>
    </source>
</evidence>
<accession>A0A7S4IH21</accession>
<reference evidence="4" key="1">
    <citation type="submission" date="2021-01" db="EMBL/GenBank/DDBJ databases">
        <authorList>
            <person name="Corre E."/>
            <person name="Pelletier E."/>
            <person name="Niang G."/>
            <person name="Scheremetjew M."/>
            <person name="Finn R."/>
            <person name="Kale V."/>
            <person name="Holt S."/>
            <person name="Cochrane G."/>
            <person name="Meng A."/>
            <person name="Brown T."/>
            <person name="Cohen L."/>
        </authorList>
    </citation>
    <scope>NUCLEOTIDE SEQUENCE</scope>
    <source>
        <strain evidence="4">DIVA3 518/3/11/1/6</strain>
    </source>
</reference>
<proteinExistence type="predicted"/>
<feature type="transmembrane region" description="Helical" evidence="2">
    <location>
        <begin position="139"/>
        <end position="165"/>
    </location>
</feature>
<feature type="region of interest" description="Disordered" evidence="1">
    <location>
        <begin position="107"/>
        <end position="135"/>
    </location>
</feature>
<keyword evidence="3" id="KW-0732">Signal</keyword>
<feature type="compositionally biased region" description="Acidic residues" evidence="1">
    <location>
        <begin position="125"/>
        <end position="135"/>
    </location>
</feature>
<keyword evidence="2" id="KW-1133">Transmembrane helix</keyword>
<keyword evidence="2" id="KW-0812">Transmembrane</keyword>
<feature type="signal peptide" evidence="3">
    <location>
        <begin position="1"/>
        <end position="22"/>
    </location>
</feature>
<protein>
    <submittedName>
        <fullName evidence="4">Uncharacterized protein</fullName>
    </submittedName>
</protein>
<name>A0A7S4IH21_9EUKA</name>
<evidence type="ECO:0000256" key="1">
    <source>
        <dbReference type="SAM" id="MobiDB-lite"/>
    </source>
</evidence>
<evidence type="ECO:0000313" key="4">
    <source>
        <dbReference type="EMBL" id="CAE2229217.1"/>
    </source>
</evidence>
<organism evidence="4">
    <name type="scientific">Vannella robusta</name>
    <dbReference type="NCBI Taxonomy" id="1487602"/>
    <lineage>
        <taxon>Eukaryota</taxon>
        <taxon>Amoebozoa</taxon>
        <taxon>Discosea</taxon>
        <taxon>Flabellinia</taxon>
        <taxon>Vannellidae</taxon>
        <taxon>Vannella</taxon>
    </lineage>
</organism>
<sequence length="175" mass="19082">MSSRVVQLLVFFFLVLLCCVHSQNVVCSRDSDCNDDNICTIDLCLEGRCATFRSDDEDARADPNCCGKDVDCPKQLCRVAACFSDFRCHYSPLGGCSTSEGLSELYDDDANESSSEEGTGTSESSTEEEEDEDPGVGDIIGAVVGFVILGILVLSFIVVVILMVIQKIVRRLTER</sequence>
<dbReference type="AlphaFoldDB" id="A0A7S4IH21"/>
<gene>
    <name evidence="4" type="ORF">VSP0166_LOCUS12431</name>
</gene>
<dbReference type="EMBL" id="HBKP01017497">
    <property type="protein sequence ID" value="CAE2229217.1"/>
    <property type="molecule type" value="Transcribed_RNA"/>
</dbReference>
<keyword evidence="2" id="KW-0472">Membrane</keyword>
<evidence type="ECO:0000256" key="3">
    <source>
        <dbReference type="SAM" id="SignalP"/>
    </source>
</evidence>